<feature type="domain" description="BTB" evidence="1">
    <location>
        <begin position="3"/>
        <end position="71"/>
    </location>
</feature>
<dbReference type="Bgee" id="WBGene00017707">
    <property type="expression patterns" value="Expressed in adult organism and 1 other cell type or tissue"/>
</dbReference>
<dbReference type="InterPro" id="IPR011333">
    <property type="entry name" value="SKP1/BTB/POZ_sf"/>
</dbReference>
<dbReference type="InterPro" id="IPR003131">
    <property type="entry name" value="T1-type_BTB"/>
</dbReference>
<reference evidence="2 3" key="1">
    <citation type="journal article" date="1998" name="Science">
        <title>Genome sequence of the nematode C. elegans: a platform for investigating biology.</title>
        <authorList>
            <consortium name="The C. elegans sequencing consortium"/>
            <person name="Sulson J.E."/>
            <person name="Waterston R."/>
        </authorList>
    </citation>
    <scope>NUCLEOTIDE SEQUENCE [LARGE SCALE GENOMIC DNA]</scope>
    <source>
        <strain evidence="2 3">Bristol N2</strain>
    </source>
</reference>
<dbReference type="InParanoid" id="O16706"/>
<dbReference type="WormBase" id="F22E5.8">
    <property type="protein sequence ID" value="CE53793"/>
    <property type="gene ID" value="WBGene00017707"/>
</dbReference>
<dbReference type="FunCoup" id="O16706">
    <property type="interactions" value="74"/>
</dbReference>
<name>O16706_CAEEL</name>
<dbReference type="UCSC" id="F22E5.8">
    <property type="organism name" value="c. elegans"/>
</dbReference>
<dbReference type="PIR" id="T32065">
    <property type="entry name" value="T32065"/>
</dbReference>
<protein>
    <submittedName>
        <fullName evidence="2">BTB domain-containing protein</fullName>
    </submittedName>
</protein>
<sequence>MSETVQLDVGGTIFKTSKSTLTKFNGFLKIMLESDIGLKIDESGSIFIDRSPKHFDLILNFMRDGDVVLPSCELTVKELLAEAQFYLLDELIELCSLKIEPVQAPKIKLRFIENDSQLLQILAAQQKPMLIIEYCMVGNDMSIPYNFNLYEFIEKQSHQFDIYFQRLSEDESSHKWKARIKWKPTENGYYSQFPYNLRINRGGRIIRDAVFLERLEKMIGEFDEFLKKQRNR</sequence>
<dbReference type="AGR" id="WB:WBGene00017707"/>
<accession>O16706</accession>
<dbReference type="EMBL" id="BX284602">
    <property type="protein sequence ID" value="CCD68454.2"/>
    <property type="molecule type" value="Genomic_DNA"/>
</dbReference>
<evidence type="ECO:0000259" key="1">
    <source>
        <dbReference type="PROSITE" id="PS50097"/>
    </source>
</evidence>
<gene>
    <name evidence="2" type="ORF">CELE_F22E5.8</name>
    <name evidence="2 4" type="ORF">F22E5.8</name>
</gene>
<dbReference type="Gene3D" id="3.30.710.10">
    <property type="entry name" value="Potassium Channel Kv1.1, Chain A"/>
    <property type="match status" value="1"/>
</dbReference>
<dbReference type="OrthoDB" id="2333377at2759"/>
<dbReference type="PANTHER" id="PTHR11145">
    <property type="entry name" value="BTB/POZ DOMAIN-CONTAINING ADAPTER FOR CUL3-MEDIATED RHOA DEGRADATION PROTEIN FAMILY MEMBER"/>
    <property type="match status" value="1"/>
</dbReference>
<proteinExistence type="predicted"/>
<dbReference type="GO" id="GO:0051260">
    <property type="term" value="P:protein homooligomerization"/>
    <property type="evidence" value="ECO:0007669"/>
    <property type="project" value="InterPro"/>
</dbReference>
<keyword evidence="3" id="KW-1185">Reference proteome</keyword>
<dbReference type="InterPro" id="IPR000210">
    <property type="entry name" value="BTB/POZ_dom"/>
</dbReference>
<dbReference type="CDD" id="cd18316">
    <property type="entry name" value="BTB_POZ_KCTD-like"/>
    <property type="match status" value="1"/>
</dbReference>
<dbReference type="AlphaFoldDB" id="O16706"/>
<dbReference type="PaxDb" id="6239-F22E5.8"/>
<dbReference type="eggNOG" id="KOG2716">
    <property type="taxonomic scope" value="Eukaryota"/>
</dbReference>
<dbReference type="SUPFAM" id="SSF54695">
    <property type="entry name" value="POZ domain"/>
    <property type="match status" value="1"/>
</dbReference>
<dbReference type="PANTHER" id="PTHR11145:SF19">
    <property type="entry name" value="BTB DOMAIN-CONTAINING PROTEIN-RELATED"/>
    <property type="match status" value="1"/>
</dbReference>
<dbReference type="Proteomes" id="UP000001940">
    <property type="component" value="Chromosome II"/>
</dbReference>
<evidence type="ECO:0000313" key="4">
    <source>
        <dbReference type="WormBase" id="F22E5.8"/>
    </source>
</evidence>
<dbReference type="Pfam" id="PF02214">
    <property type="entry name" value="BTB_2"/>
    <property type="match status" value="1"/>
</dbReference>
<dbReference type="SMR" id="O16706"/>
<dbReference type="InterPro" id="IPR045068">
    <property type="entry name" value="BACURD1-3"/>
</dbReference>
<organism evidence="2 3">
    <name type="scientific">Caenorhabditis elegans</name>
    <dbReference type="NCBI Taxonomy" id="6239"/>
    <lineage>
        <taxon>Eukaryota</taxon>
        <taxon>Metazoa</taxon>
        <taxon>Ecdysozoa</taxon>
        <taxon>Nematoda</taxon>
        <taxon>Chromadorea</taxon>
        <taxon>Rhabditida</taxon>
        <taxon>Rhabditina</taxon>
        <taxon>Rhabditomorpha</taxon>
        <taxon>Rhabditoidea</taxon>
        <taxon>Rhabditidae</taxon>
        <taxon>Peloderinae</taxon>
        <taxon>Caenorhabditis</taxon>
    </lineage>
</organism>
<dbReference type="PhylomeDB" id="O16706"/>
<evidence type="ECO:0000313" key="3">
    <source>
        <dbReference type="Proteomes" id="UP000001940"/>
    </source>
</evidence>
<evidence type="ECO:0000313" key="2">
    <source>
        <dbReference type="EMBL" id="CCD68454.2"/>
    </source>
</evidence>
<dbReference type="PROSITE" id="PS50097">
    <property type="entry name" value="BTB"/>
    <property type="match status" value="1"/>
</dbReference>
<dbReference type="SMART" id="SM00225">
    <property type="entry name" value="BTB"/>
    <property type="match status" value="1"/>
</dbReference>
<dbReference type="HOGENOM" id="CLU_1009128_0_0_1"/>